<dbReference type="GO" id="GO:0005975">
    <property type="term" value="P:carbohydrate metabolic process"/>
    <property type="evidence" value="ECO:0007669"/>
    <property type="project" value="InterPro"/>
</dbReference>
<dbReference type="InterPro" id="IPR014718">
    <property type="entry name" value="GH-type_carb-bd"/>
</dbReference>
<organism evidence="1">
    <name type="scientific">freshwater metagenome</name>
    <dbReference type="NCBI Taxonomy" id="449393"/>
    <lineage>
        <taxon>unclassified sequences</taxon>
        <taxon>metagenomes</taxon>
        <taxon>ecological metagenomes</taxon>
    </lineage>
</organism>
<protein>
    <submittedName>
        <fullName evidence="1">Unannotated protein</fullName>
    </submittedName>
</protein>
<dbReference type="AlphaFoldDB" id="A0A6J6CFQ7"/>
<name>A0A6J6CFQ7_9ZZZZ</name>
<reference evidence="1" key="1">
    <citation type="submission" date="2020-05" db="EMBL/GenBank/DDBJ databases">
        <authorList>
            <person name="Chiriac C."/>
            <person name="Salcher M."/>
            <person name="Ghai R."/>
            <person name="Kavagutti S V."/>
        </authorList>
    </citation>
    <scope>NUCLEOTIDE SEQUENCE</scope>
</reference>
<dbReference type="Gene3D" id="2.70.98.10">
    <property type="match status" value="1"/>
</dbReference>
<gene>
    <name evidence="1" type="ORF">UFOPK1537_00268</name>
</gene>
<dbReference type="SUPFAM" id="SSF74650">
    <property type="entry name" value="Galactose mutarotase-like"/>
    <property type="match status" value="1"/>
</dbReference>
<dbReference type="EMBL" id="CAEZSX010000025">
    <property type="protein sequence ID" value="CAB4550292.1"/>
    <property type="molecule type" value="Genomic_DNA"/>
</dbReference>
<proteinExistence type="predicted"/>
<accession>A0A6J6CFQ7</accession>
<dbReference type="GO" id="GO:0003824">
    <property type="term" value="F:catalytic activity"/>
    <property type="evidence" value="ECO:0007669"/>
    <property type="project" value="InterPro"/>
</dbReference>
<sequence>MSPSVILVAGDLQAEIITEEGGVLSKLTSQGESFLTETPWSSKVTPAKFPAPDESAWVNNWRGGWQLCAPNTGLPASDCLTPAFHGVASQASWEITCSTESSLDIRWIDEEGEIEISRSWKLFDPEKVIVSSVVTNNSETTKAIGVAEHLILGSDFLSPIKSGLAATLEFCPAAEIIELDYSGAPTGRQLSGSETKSDWTNLTKDQPARVFALGHSKHRRISVELENWIAEITWEGLEHALVWQEFGTSKDSPWNGEVFALGLEPTNIAHGLGANDETGPFIEPGNQLHWSTTLQLTRKVLS</sequence>
<dbReference type="GO" id="GO:0030246">
    <property type="term" value="F:carbohydrate binding"/>
    <property type="evidence" value="ECO:0007669"/>
    <property type="project" value="InterPro"/>
</dbReference>
<evidence type="ECO:0000313" key="1">
    <source>
        <dbReference type="EMBL" id="CAB4550292.1"/>
    </source>
</evidence>
<dbReference type="InterPro" id="IPR011013">
    <property type="entry name" value="Gal_mutarotase_sf_dom"/>
</dbReference>